<evidence type="ECO:0000313" key="1">
    <source>
        <dbReference type="EMBL" id="GMH22931.1"/>
    </source>
</evidence>
<dbReference type="AlphaFoldDB" id="A0AAD3T5D5"/>
<dbReference type="Proteomes" id="UP001279734">
    <property type="component" value="Unassembled WGS sequence"/>
</dbReference>
<protein>
    <submittedName>
        <fullName evidence="1">Uncharacterized protein</fullName>
    </submittedName>
</protein>
<evidence type="ECO:0000313" key="2">
    <source>
        <dbReference type="Proteomes" id="UP001279734"/>
    </source>
</evidence>
<name>A0AAD3T5D5_NEPGR</name>
<sequence>MNEERDIVANDIDNPMLEVRYADVSSVNALDQQSCVSASVDCLTRGLASSLSAHQIDSGPILTSSGLVGDVYENDGAPSGPMIANVDSNSELPELDEDTQNVADHAGGSFGVANSVVIGPILGVDDSTPESIARITRKYSLAEVVDVSLIKAPSEFPVDSSCSLPGCPVEGYVDSMAGAVMPCILELGLVHTMPISSPKPELCDLGAISQEAATLLRRPLAVHADLLLGPSVAFHGCWFSSATNRR</sequence>
<organism evidence="1 2">
    <name type="scientific">Nepenthes gracilis</name>
    <name type="common">Slender pitcher plant</name>
    <dbReference type="NCBI Taxonomy" id="150966"/>
    <lineage>
        <taxon>Eukaryota</taxon>
        <taxon>Viridiplantae</taxon>
        <taxon>Streptophyta</taxon>
        <taxon>Embryophyta</taxon>
        <taxon>Tracheophyta</taxon>
        <taxon>Spermatophyta</taxon>
        <taxon>Magnoliopsida</taxon>
        <taxon>eudicotyledons</taxon>
        <taxon>Gunneridae</taxon>
        <taxon>Pentapetalae</taxon>
        <taxon>Caryophyllales</taxon>
        <taxon>Nepenthaceae</taxon>
        <taxon>Nepenthes</taxon>
    </lineage>
</organism>
<accession>A0AAD3T5D5</accession>
<gene>
    <name evidence="1" type="ORF">Nepgr_024774</name>
</gene>
<reference evidence="1" key="1">
    <citation type="submission" date="2023-05" db="EMBL/GenBank/DDBJ databases">
        <title>Nepenthes gracilis genome sequencing.</title>
        <authorList>
            <person name="Fukushima K."/>
        </authorList>
    </citation>
    <scope>NUCLEOTIDE SEQUENCE</scope>
    <source>
        <strain evidence="1">SING2019-196</strain>
    </source>
</reference>
<dbReference type="EMBL" id="BSYO01000025">
    <property type="protein sequence ID" value="GMH22931.1"/>
    <property type="molecule type" value="Genomic_DNA"/>
</dbReference>
<comment type="caution">
    <text evidence="1">The sequence shown here is derived from an EMBL/GenBank/DDBJ whole genome shotgun (WGS) entry which is preliminary data.</text>
</comment>
<keyword evidence="2" id="KW-1185">Reference proteome</keyword>
<proteinExistence type="predicted"/>